<accession>A0ABQ1N004</accession>
<evidence type="ECO:0000313" key="3">
    <source>
        <dbReference type="Proteomes" id="UP000636010"/>
    </source>
</evidence>
<organism evidence="2 3">
    <name type="scientific">Marivirga lumbricoides</name>
    <dbReference type="NCBI Taxonomy" id="1046115"/>
    <lineage>
        <taxon>Bacteria</taxon>
        <taxon>Pseudomonadati</taxon>
        <taxon>Bacteroidota</taxon>
        <taxon>Cytophagia</taxon>
        <taxon>Cytophagales</taxon>
        <taxon>Marivirgaceae</taxon>
        <taxon>Marivirga</taxon>
    </lineage>
</organism>
<dbReference type="RefSeq" id="WP_188466398.1">
    <property type="nucleotide sequence ID" value="NZ_BAABHU010000013.1"/>
</dbReference>
<dbReference type="Gene3D" id="3.10.180.10">
    <property type="entry name" value="2,3-Dihydroxybiphenyl 1,2-Dioxygenase, domain 1"/>
    <property type="match status" value="2"/>
</dbReference>
<keyword evidence="2" id="KW-0560">Oxidoreductase</keyword>
<gene>
    <name evidence="2" type="primary">mhqO</name>
    <name evidence="2" type="ORF">GCM10011506_37070</name>
</gene>
<comment type="caution">
    <text evidence="2">The sequence shown here is derived from an EMBL/GenBank/DDBJ whole genome shotgun (WGS) entry which is preliminary data.</text>
</comment>
<dbReference type="InterPro" id="IPR004360">
    <property type="entry name" value="Glyas_Fos-R_dOase_dom"/>
</dbReference>
<name>A0ABQ1N004_9BACT</name>
<dbReference type="PROSITE" id="PS51819">
    <property type="entry name" value="VOC"/>
    <property type="match status" value="2"/>
</dbReference>
<dbReference type="Proteomes" id="UP000636010">
    <property type="component" value="Unassembled WGS sequence"/>
</dbReference>
<dbReference type="PANTHER" id="PTHR36110">
    <property type="entry name" value="RING-CLEAVING DIOXYGENASE MHQE-RELATED"/>
    <property type="match status" value="1"/>
</dbReference>
<dbReference type="InterPro" id="IPR052537">
    <property type="entry name" value="Extradiol_RC_dioxygenase"/>
</dbReference>
<dbReference type="Pfam" id="PF00903">
    <property type="entry name" value="Glyoxalase"/>
    <property type="match status" value="2"/>
</dbReference>
<dbReference type="PANTHER" id="PTHR36110:SF2">
    <property type="entry name" value="RING-CLEAVING DIOXYGENASE MHQE-RELATED"/>
    <property type="match status" value="1"/>
</dbReference>
<protein>
    <submittedName>
        <fullName evidence="2">Ring-cleaving dioxygenase MhqO</fullName>
    </submittedName>
</protein>
<dbReference type="SUPFAM" id="SSF54593">
    <property type="entry name" value="Glyoxalase/Bleomycin resistance protein/Dihydroxybiphenyl dioxygenase"/>
    <property type="match status" value="1"/>
</dbReference>
<keyword evidence="3" id="KW-1185">Reference proteome</keyword>
<keyword evidence="2" id="KW-0223">Dioxygenase</keyword>
<evidence type="ECO:0000313" key="2">
    <source>
        <dbReference type="EMBL" id="GGC48032.1"/>
    </source>
</evidence>
<feature type="domain" description="VOC" evidence="1">
    <location>
        <begin position="9"/>
        <end position="135"/>
    </location>
</feature>
<evidence type="ECO:0000259" key="1">
    <source>
        <dbReference type="PROSITE" id="PS51819"/>
    </source>
</evidence>
<feature type="domain" description="VOC" evidence="1">
    <location>
        <begin position="157"/>
        <end position="276"/>
    </location>
</feature>
<sequence length="315" mass="35554">MNFKGVIKGLHHITATVNDAQEDYDFYTKILGQRLIKETVNFDNENVYHFYYGNEVGSPSTIFTTFPYKGQGVRDGVIGSGQVFETVFSVSSGSLSFWEERLKNKGVKFSKVAYFGNDKLQFQDPSGLKLAIIEDASDERQPVWKTDDISVEKNIIGIHHVVLAIENVEETSRFLEIFGYSQTKADGDFTLFESELGGAGNSLAVMDAKDLPKGKNGLGTVHHVAHRVEKVEDSIKIRDYVVKEFGVKATEVKDRKYFESIYFRIPGGVLFEIATEGPGFTIDETKEELGSSLKLPDWQEPHRERIEKGLLKYER</sequence>
<dbReference type="EMBL" id="BMEC01000013">
    <property type="protein sequence ID" value="GGC48032.1"/>
    <property type="molecule type" value="Genomic_DNA"/>
</dbReference>
<proteinExistence type="predicted"/>
<reference evidence="3" key="1">
    <citation type="journal article" date="2019" name="Int. J. Syst. Evol. Microbiol.">
        <title>The Global Catalogue of Microorganisms (GCM) 10K type strain sequencing project: providing services to taxonomists for standard genome sequencing and annotation.</title>
        <authorList>
            <consortium name="The Broad Institute Genomics Platform"/>
            <consortium name="The Broad Institute Genome Sequencing Center for Infectious Disease"/>
            <person name="Wu L."/>
            <person name="Ma J."/>
        </authorList>
    </citation>
    <scope>NUCLEOTIDE SEQUENCE [LARGE SCALE GENOMIC DNA]</scope>
    <source>
        <strain evidence="3">CGMCC 1.10832</strain>
    </source>
</reference>
<dbReference type="GO" id="GO:0051213">
    <property type="term" value="F:dioxygenase activity"/>
    <property type="evidence" value="ECO:0007669"/>
    <property type="project" value="UniProtKB-KW"/>
</dbReference>
<dbReference type="InterPro" id="IPR037523">
    <property type="entry name" value="VOC_core"/>
</dbReference>
<dbReference type="InterPro" id="IPR029068">
    <property type="entry name" value="Glyas_Bleomycin-R_OHBP_Dase"/>
</dbReference>